<dbReference type="InterPro" id="IPR016181">
    <property type="entry name" value="Acyl_CoA_acyltransferase"/>
</dbReference>
<dbReference type="EC" id="2.3.2.29" evidence="4"/>
<comment type="catalytic activity">
    <reaction evidence="4">
        <text>N-terminal L-glutamyl-[protein] + L-leucyl-tRNA(Leu) = N-terminal L-leucyl-L-glutamyl-[protein] + tRNA(Leu) + H(+)</text>
        <dbReference type="Rhea" id="RHEA:50412"/>
        <dbReference type="Rhea" id="RHEA-COMP:9613"/>
        <dbReference type="Rhea" id="RHEA-COMP:9622"/>
        <dbReference type="Rhea" id="RHEA-COMP:12664"/>
        <dbReference type="Rhea" id="RHEA-COMP:12668"/>
        <dbReference type="ChEBI" id="CHEBI:15378"/>
        <dbReference type="ChEBI" id="CHEBI:64721"/>
        <dbReference type="ChEBI" id="CHEBI:78442"/>
        <dbReference type="ChEBI" id="CHEBI:78494"/>
        <dbReference type="ChEBI" id="CHEBI:133041"/>
        <dbReference type="EC" id="2.3.2.29"/>
    </reaction>
</comment>
<dbReference type="SUPFAM" id="SSF55729">
    <property type="entry name" value="Acyl-CoA N-acyltransferases (Nat)"/>
    <property type="match status" value="1"/>
</dbReference>
<name>A0ABV2TIF9_9RHOO</name>
<evidence type="ECO:0000313" key="7">
    <source>
        <dbReference type="EMBL" id="MET7013703.1"/>
    </source>
</evidence>
<dbReference type="Pfam" id="PF04376">
    <property type="entry name" value="ATE_N"/>
    <property type="match status" value="1"/>
</dbReference>
<organism evidence="7 8">
    <name type="scientific">Uliginosibacterium flavum</name>
    <dbReference type="NCBI Taxonomy" id="1396831"/>
    <lineage>
        <taxon>Bacteria</taxon>
        <taxon>Pseudomonadati</taxon>
        <taxon>Pseudomonadota</taxon>
        <taxon>Betaproteobacteria</taxon>
        <taxon>Rhodocyclales</taxon>
        <taxon>Zoogloeaceae</taxon>
        <taxon>Uliginosibacterium</taxon>
    </lineage>
</organism>
<evidence type="ECO:0000259" key="6">
    <source>
        <dbReference type="Pfam" id="PF04377"/>
    </source>
</evidence>
<proteinExistence type="inferred from homology"/>
<dbReference type="HAMAP" id="MF_00689">
    <property type="entry name" value="Bpt"/>
    <property type="match status" value="1"/>
</dbReference>
<comment type="similarity">
    <text evidence="4">Belongs to the R-transferase family. Bpt subfamily.</text>
</comment>
<evidence type="ECO:0000256" key="3">
    <source>
        <dbReference type="ARBA" id="ARBA00023315"/>
    </source>
</evidence>
<evidence type="ECO:0000256" key="2">
    <source>
        <dbReference type="ARBA" id="ARBA00022679"/>
    </source>
</evidence>
<feature type="domain" description="N-end rule aminoacyl transferase C-terminal" evidence="6">
    <location>
        <begin position="110"/>
        <end position="229"/>
    </location>
</feature>
<dbReference type="InterPro" id="IPR007471">
    <property type="entry name" value="N-end_Aminoacyl_Trfase_N"/>
</dbReference>
<comment type="function">
    <text evidence="4">Functions in the N-end rule pathway of protein degradation where it conjugates Leu from its aminoacyl-tRNA to the N-termini of proteins containing an N-terminal aspartate or glutamate.</text>
</comment>
<dbReference type="InterPro" id="IPR017138">
    <property type="entry name" value="Asp_Glu_LeuTrfase"/>
</dbReference>
<evidence type="ECO:0000256" key="1">
    <source>
        <dbReference type="ARBA" id="ARBA00022490"/>
    </source>
</evidence>
<comment type="caution">
    <text evidence="7">The sequence shown here is derived from an EMBL/GenBank/DDBJ whole genome shotgun (WGS) entry which is preliminary data.</text>
</comment>
<dbReference type="GO" id="GO:0004057">
    <property type="term" value="F:arginyl-tRNA--protein transferase activity"/>
    <property type="evidence" value="ECO:0007669"/>
    <property type="project" value="UniProtKB-EC"/>
</dbReference>
<sequence>MSQLQDLPYSLLQFYATAPYECSYLPAHVARSQVATPGHLIDTLLYGELVRGGFRRSGVYTYRPYCDACHACVPVRVPVTQFKPSRSQTRAWRKHANLVAEEHPLEFSDEHYALYRRYQHARHAGGGMDQDGREQYTHFLLESQVDTRLVAFREDGVLRMVSIIDCLPDGLSSVYTFYDPDMPGAAYGTYNVLWQIEACKQIGRPWLYLGYWIRDSAKMNYKQRFAPLEGRIAGSWRVLNEADFRLLGD</sequence>
<keyword evidence="3 4" id="KW-0012">Acyltransferase</keyword>
<dbReference type="RefSeq" id="WP_354600164.1">
    <property type="nucleotide sequence ID" value="NZ_JBEWZI010000004.1"/>
</dbReference>
<dbReference type="Pfam" id="PF04377">
    <property type="entry name" value="ATE_C"/>
    <property type="match status" value="1"/>
</dbReference>
<reference evidence="7 8" key="1">
    <citation type="submission" date="2024-07" db="EMBL/GenBank/DDBJ databases">
        <title>Uliginosibacterium flavum JJ3220;KACC:17644.</title>
        <authorList>
            <person name="Kim M.K."/>
        </authorList>
    </citation>
    <scope>NUCLEOTIDE SEQUENCE [LARGE SCALE GENOMIC DNA]</scope>
    <source>
        <strain evidence="7 8">KACC:17644</strain>
    </source>
</reference>
<dbReference type="PANTHER" id="PTHR21367">
    <property type="entry name" value="ARGININE-TRNA-PROTEIN TRANSFERASE 1"/>
    <property type="match status" value="1"/>
</dbReference>
<comment type="subcellular location">
    <subcellularLocation>
        <location evidence="4">Cytoplasm</location>
    </subcellularLocation>
</comment>
<keyword evidence="2 4" id="KW-0808">Transferase</keyword>
<keyword evidence="8" id="KW-1185">Reference proteome</keyword>
<accession>A0ABV2TIF9</accession>
<dbReference type="PANTHER" id="PTHR21367:SF1">
    <property type="entry name" value="ARGINYL-TRNA--PROTEIN TRANSFERASE 1"/>
    <property type="match status" value="1"/>
</dbReference>
<dbReference type="NCBIfam" id="NF002346">
    <property type="entry name" value="PRK01305.2-3"/>
    <property type="match status" value="1"/>
</dbReference>
<dbReference type="Proteomes" id="UP001549691">
    <property type="component" value="Unassembled WGS sequence"/>
</dbReference>
<gene>
    <name evidence="4" type="primary">bpt</name>
    <name evidence="7" type="ORF">ABXR19_05850</name>
</gene>
<dbReference type="EMBL" id="JBEWZI010000004">
    <property type="protein sequence ID" value="MET7013703.1"/>
    <property type="molecule type" value="Genomic_DNA"/>
</dbReference>
<evidence type="ECO:0000256" key="4">
    <source>
        <dbReference type="HAMAP-Rule" id="MF_00689"/>
    </source>
</evidence>
<protein>
    <recommendedName>
        <fullName evidence="4">Aspartate/glutamate leucyltransferase</fullName>
        <ecNumber evidence="4">2.3.2.29</ecNumber>
    </recommendedName>
</protein>
<dbReference type="NCBIfam" id="NF002342">
    <property type="entry name" value="PRK01305.1-3"/>
    <property type="match status" value="1"/>
</dbReference>
<dbReference type="InterPro" id="IPR030700">
    <property type="entry name" value="N-end_Aminoacyl_Trfase"/>
</dbReference>
<dbReference type="PIRSF" id="PIRSF037208">
    <property type="entry name" value="ATE_pro_prd"/>
    <property type="match status" value="1"/>
</dbReference>
<comment type="catalytic activity">
    <reaction evidence="4">
        <text>N-terminal L-aspartyl-[protein] + L-leucyl-tRNA(Leu) = N-terminal L-leucyl-L-aspartyl-[protein] + tRNA(Leu) + H(+)</text>
        <dbReference type="Rhea" id="RHEA:50420"/>
        <dbReference type="Rhea" id="RHEA-COMP:9613"/>
        <dbReference type="Rhea" id="RHEA-COMP:9622"/>
        <dbReference type="Rhea" id="RHEA-COMP:12669"/>
        <dbReference type="Rhea" id="RHEA-COMP:12674"/>
        <dbReference type="ChEBI" id="CHEBI:15378"/>
        <dbReference type="ChEBI" id="CHEBI:64720"/>
        <dbReference type="ChEBI" id="CHEBI:78442"/>
        <dbReference type="ChEBI" id="CHEBI:78494"/>
        <dbReference type="ChEBI" id="CHEBI:133042"/>
        <dbReference type="EC" id="2.3.2.29"/>
    </reaction>
</comment>
<keyword evidence="1 4" id="KW-0963">Cytoplasm</keyword>
<evidence type="ECO:0000313" key="8">
    <source>
        <dbReference type="Proteomes" id="UP001549691"/>
    </source>
</evidence>
<feature type="domain" description="N-end aminoacyl transferase N-terminal" evidence="5">
    <location>
        <begin position="20"/>
        <end position="90"/>
    </location>
</feature>
<dbReference type="NCBIfam" id="NF002341">
    <property type="entry name" value="PRK01305.1-1"/>
    <property type="match status" value="1"/>
</dbReference>
<evidence type="ECO:0000259" key="5">
    <source>
        <dbReference type="Pfam" id="PF04376"/>
    </source>
</evidence>
<dbReference type="InterPro" id="IPR007472">
    <property type="entry name" value="N-end_Aminoacyl_Trfase_C"/>
</dbReference>